<dbReference type="InterPro" id="IPR043714">
    <property type="entry name" value="DUF5655"/>
</dbReference>
<feature type="domain" description="DUF5655" evidence="1">
    <location>
        <begin position="79"/>
        <end position="189"/>
    </location>
</feature>
<keyword evidence="3" id="KW-1185">Reference proteome</keyword>
<dbReference type="Proteomes" id="UP000214688">
    <property type="component" value="Chromosome"/>
</dbReference>
<organism evidence="2 3">
    <name type="scientific">Tumebacillus algifaecis</name>
    <dbReference type="NCBI Taxonomy" id="1214604"/>
    <lineage>
        <taxon>Bacteria</taxon>
        <taxon>Bacillati</taxon>
        <taxon>Bacillota</taxon>
        <taxon>Bacilli</taxon>
        <taxon>Bacillales</taxon>
        <taxon>Alicyclobacillaceae</taxon>
        <taxon>Tumebacillus</taxon>
    </lineage>
</organism>
<dbReference type="InterPro" id="IPR025629">
    <property type="entry name" value="DUF4287"/>
</dbReference>
<evidence type="ECO:0000259" key="1">
    <source>
        <dbReference type="Pfam" id="PF18899"/>
    </source>
</evidence>
<name>A0A223CX20_9BACL</name>
<evidence type="ECO:0000313" key="3">
    <source>
        <dbReference type="Proteomes" id="UP000214688"/>
    </source>
</evidence>
<dbReference type="Pfam" id="PF18899">
    <property type="entry name" value="DUF5655"/>
    <property type="match status" value="1"/>
</dbReference>
<dbReference type="OrthoDB" id="9809825at2"/>
<accession>A0A223CX20</accession>
<dbReference type="RefSeq" id="WP_094235179.1">
    <property type="nucleotide sequence ID" value="NZ_CP022657.1"/>
</dbReference>
<dbReference type="EMBL" id="CP022657">
    <property type="protein sequence ID" value="ASS73919.1"/>
    <property type="molecule type" value="Genomic_DNA"/>
</dbReference>
<dbReference type="Pfam" id="PF14117">
    <property type="entry name" value="DUF4287"/>
    <property type="match status" value="1"/>
</dbReference>
<protein>
    <recommendedName>
        <fullName evidence="1">DUF5655 domain-containing protein</fullName>
    </recommendedName>
</protein>
<reference evidence="2 3" key="1">
    <citation type="journal article" date="2015" name="Int. J. Syst. Evol. Microbiol.">
        <title>Tumebacillus algifaecis sp. nov., isolated from decomposing algal scum.</title>
        <authorList>
            <person name="Wu Y.F."/>
            <person name="Zhang B."/>
            <person name="Xing P."/>
            <person name="Wu Q.L."/>
            <person name="Liu S.J."/>
        </authorList>
    </citation>
    <scope>NUCLEOTIDE SEQUENCE [LARGE SCALE GENOMIC DNA]</scope>
    <source>
        <strain evidence="2 3">THMBR28</strain>
    </source>
</reference>
<dbReference type="KEGG" id="tab:CIG75_02285"/>
<proteinExistence type="predicted"/>
<gene>
    <name evidence="2" type="ORF">CIG75_02285</name>
</gene>
<sequence length="189" mass="21356">MTSVQNMEQKMIASMQKRTGRTLEEWMEKARRDGIPDGKGRLKWLKEMYGLGQSTAYVILNHLDGTSLSSIYSDGDKLVADQFQGENAELRALYDFVKAEIEELGDGVSARPCKTYVPFYKKRQFAIVKPYRGKLHVGLALPDAVSSERLESAKGLGFTDRVKLKFSLEKPEELDAELRALLQLAYESN</sequence>
<evidence type="ECO:0000313" key="2">
    <source>
        <dbReference type="EMBL" id="ASS73919.1"/>
    </source>
</evidence>
<dbReference type="AlphaFoldDB" id="A0A223CX20"/>